<dbReference type="SUPFAM" id="SSF48371">
    <property type="entry name" value="ARM repeat"/>
    <property type="match status" value="1"/>
</dbReference>
<proteinExistence type="predicted"/>
<sequence>MRSIVKAKRKRKRTFHTRLTQVDPTSTIIVHGTWANDEDWWRWGAEFPAYLDQHTNDVYKGADFFSWSGGVSHKDRTEGGKALQRWVVAHPTEKLRIVAHSHGGNVAFLASHDGLKIHTLILLGTPIRTDYSPSMKNIRYIYNVYSPDDGWQTAGAEPYPRGEGKTKGQILPEASDNLKVGGSHFDLHTSSLWKNYKLERIIGTLSTMSTDQELVLRQELLILRLREGDRQERLEAILDLARMMSTNAAPVLRERLENDEPSIQIYAAYALHRIAGDKRGVPILLYYLQGPNKDLREGAVYALGLMGKGILPDLRAALAKAPHSASIRRIMHEVRKQ</sequence>
<dbReference type="Pfam" id="PF13646">
    <property type="entry name" value="HEAT_2"/>
    <property type="match status" value="1"/>
</dbReference>
<dbReference type="RefSeq" id="WP_080886531.1">
    <property type="nucleotide sequence ID" value="NZ_LT828648.1"/>
</dbReference>
<accession>A0A1W1I5I7</accession>
<name>A0A1W1I5I7_9BACT</name>
<dbReference type="InterPro" id="IPR016024">
    <property type="entry name" value="ARM-type_fold"/>
</dbReference>
<dbReference type="InterPro" id="IPR004155">
    <property type="entry name" value="PBS_lyase_HEAT"/>
</dbReference>
<dbReference type="Gene3D" id="1.25.10.10">
    <property type="entry name" value="Leucine-rich Repeat Variant"/>
    <property type="match status" value="1"/>
</dbReference>
<keyword evidence="2" id="KW-1185">Reference proteome</keyword>
<dbReference type="STRING" id="1325564.NSJP_1921"/>
<dbReference type="EMBL" id="LT828648">
    <property type="protein sequence ID" value="SLM48093.1"/>
    <property type="molecule type" value="Genomic_DNA"/>
</dbReference>
<dbReference type="InterPro" id="IPR011989">
    <property type="entry name" value="ARM-like"/>
</dbReference>
<organism evidence="1 2">
    <name type="scientific">Nitrospira japonica</name>
    <dbReference type="NCBI Taxonomy" id="1325564"/>
    <lineage>
        <taxon>Bacteria</taxon>
        <taxon>Pseudomonadati</taxon>
        <taxon>Nitrospirota</taxon>
        <taxon>Nitrospiria</taxon>
        <taxon>Nitrospirales</taxon>
        <taxon>Nitrospiraceae</taxon>
        <taxon>Nitrospira</taxon>
    </lineage>
</organism>
<evidence type="ECO:0000313" key="2">
    <source>
        <dbReference type="Proteomes" id="UP000192042"/>
    </source>
</evidence>
<dbReference type="InterPro" id="IPR029058">
    <property type="entry name" value="AB_hydrolase_fold"/>
</dbReference>
<dbReference type="KEGG" id="nja:NSJP_1921"/>
<dbReference type="OrthoDB" id="4872090at2"/>
<protein>
    <submittedName>
        <fullName evidence="1">Uncharacterized protein</fullName>
    </submittedName>
</protein>
<dbReference type="Proteomes" id="UP000192042">
    <property type="component" value="Chromosome I"/>
</dbReference>
<dbReference type="Gene3D" id="3.40.50.1820">
    <property type="entry name" value="alpha/beta hydrolase"/>
    <property type="match status" value="1"/>
</dbReference>
<dbReference type="AlphaFoldDB" id="A0A1W1I5I7"/>
<dbReference type="SMART" id="SM00567">
    <property type="entry name" value="EZ_HEAT"/>
    <property type="match status" value="3"/>
</dbReference>
<evidence type="ECO:0000313" key="1">
    <source>
        <dbReference type="EMBL" id="SLM48093.1"/>
    </source>
</evidence>
<dbReference type="SUPFAM" id="SSF53474">
    <property type="entry name" value="alpha/beta-Hydrolases"/>
    <property type="match status" value="1"/>
</dbReference>
<reference evidence="1 2" key="1">
    <citation type="submission" date="2017-03" db="EMBL/GenBank/DDBJ databases">
        <authorList>
            <person name="Afonso C.L."/>
            <person name="Miller P.J."/>
            <person name="Scott M.A."/>
            <person name="Spackman E."/>
            <person name="Goraichik I."/>
            <person name="Dimitrov K.M."/>
            <person name="Suarez D.L."/>
            <person name="Swayne D.E."/>
        </authorList>
    </citation>
    <scope>NUCLEOTIDE SEQUENCE [LARGE SCALE GENOMIC DNA]</scope>
    <source>
        <strain evidence="1">Genome sequencing of Nitrospira japonica strain NJ11</strain>
    </source>
</reference>
<gene>
    <name evidence="1" type="ORF">NSJP_1921</name>
</gene>